<dbReference type="GO" id="GO:0006772">
    <property type="term" value="P:thiamine metabolic process"/>
    <property type="evidence" value="ECO:0007669"/>
    <property type="project" value="UniProtKB-UniRule"/>
</dbReference>
<dbReference type="InterPro" id="IPR007371">
    <property type="entry name" value="TPK_catalytic"/>
</dbReference>
<dbReference type="AlphaFoldDB" id="A0A7U6GDX2"/>
<organism evidence="7 8">
    <name type="scientific">Caldisericum exile (strain DSM 21853 / NBRC 104410 / AZM16c01)</name>
    <dbReference type="NCBI Taxonomy" id="511051"/>
    <lineage>
        <taxon>Bacteria</taxon>
        <taxon>Pseudomonadati</taxon>
        <taxon>Caldisericota/Cryosericota group</taxon>
        <taxon>Caldisericota</taxon>
        <taxon>Caldisericia</taxon>
        <taxon>Caldisericales</taxon>
        <taxon>Caldisericaceae</taxon>
        <taxon>Caldisericum</taxon>
    </lineage>
</organism>
<dbReference type="SMART" id="SM00983">
    <property type="entry name" value="TPK_B1_binding"/>
    <property type="match status" value="1"/>
</dbReference>
<dbReference type="Proteomes" id="UP000004793">
    <property type="component" value="Chromosome"/>
</dbReference>
<evidence type="ECO:0000313" key="8">
    <source>
        <dbReference type="Proteomes" id="UP000004793"/>
    </source>
</evidence>
<evidence type="ECO:0000256" key="5">
    <source>
        <dbReference type="NCBIfam" id="TIGR01378"/>
    </source>
</evidence>
<name>A0A7U6GDX2_CALEA</name>
<dbReference type="PANTHER" id="PTHR41299">
    <property type="entry name" value="THIAMINE PYROPHOSPHOKINASE"/>
    <property type="match status" value="1"/>
</dbReference>
<dbReference type="InterPro" id="IPR036759">
    <property type="entry name" value="TPK_catalytic_sf"/>
</dbReference>
<evidence type="ECO:0000256" key="2">
    <source>
        <dbReference type="ARBA" id="ARBA00022741"/>
    </source>
</evidence>
<feature type="domain" description="Thiamin pyrophosphokinase thiamin-binding" evidence="6">
    <location>
        <begin position="137"/>
        <end position="202"/>
    </location>
</feature>
<dbReference type="Pfam" id="PF04263">
    <property type="entry name" value="TPK_catalytic"/>
    <property type="match status" value="1"/>
</dbReference>
<dbReference type="EMBL" id="AP012051">
    <property type="protein sequence ID" value="BAL80623.1"/>
    <property type="molecule type" value="Genomic_DNA"/>
</dbReference>
<dbReference type="Pfam" id="PF04265">
    <property type="entry name" value="TPK_B1_binding"/>
    <property type="match status" value="1"/>
</dbReference>
<protein>
    <recommendedName>
        <fullName evidence="5">Thiamine diphosphokinase</fullName>
        <ecNumber evidence="5">2.7.6.2</ecNumber>
    </recommendedName>
</protein>
<sequence>MKRCLLVGNGAKNPPQFLRDLAKSVDFVIGVDAGAETLLESGVKVDLAIGDFDSLRNKDLLKKINHLEYPKEKDYSDTEIAVTHALSLGYDEIILTNMLGGRTDHLLFNLSILYRIFKEGKSAKILENKEEIYIFNSSIEVKTDINDIISIFPLLGKISFKDSRGLYYPLTGKSVELGETLTLSNYAVSNSVFVEIEESIAILILKRAKPKYT</sequence>
<dbReference type="EC" id="2.7.6.2" evidence="5"/>
<evidence type="ECO:0000256" key="1">
    <source>
        <dbReference type="ARBA" id="ARBA00022679"/>
    </source>
</evidence>
<keyword evidence="2" id="KW-0547">Nucleotide-binding</keyword>
<dbReference type="PANTHER" id="PTHR41299:SF1">
    <property type="entry name" value="THIAMINE PYROPHOSPHOKINASE"/>
    <property type="match status" value="1"/>
</dbReference>
<evidence type="ECO:0000259" key="6">
    <source>
        <dbReference type="SMART" id="SM00983"/>
    </source>
</evidence>
<dbReference type="GO" id="GO:0005524">
    <property type="term" value="F:ATP binding"/>
    <property type="evidence" value="ECO:0007669"/>
    <property type="project" value="UniProtKB-KW"/>
</dbReference>
<dbReference type="GO" id="GO:0030975">
    <property type="term" value="F:thiamine binding"/>
    <property type="evidence" value="ECO:0007669"/>
    <property type="project" value="InterPro"/>
</dbReference>
<evidence type="ECO:0000256" key="3">
    <source>
        <dbReference type="ARBA" id="ARBA00022777"/>
    </source>
</evidence>
<dbReference type="InterPro" id="IPR053149">
    <property type="entry name" value="TPK"/>
</dbReference>
<dbReference type="SUPFAM" id="SSF63999">
    <property type="entry name" value="Thiamin pyrophosphokinase, catalytic domain"/>
    <property type="match status" value="1"/>
</dbReference>
<keyword evidence="8" id="KW-1185">Reference proteome</keyword>
<evidence type="ECO:0000256" key="4">
    <source>
        <dbReference type="ARBA" id="ARBA00022840"/>
    </source>
</evidence>
<dbReference type="InterPro" id="IPR007373">
    <property type="entry name" value="Thiamin_PyroPKinase_B1-bd"/>
</dbReference>
<dbReference type="NCBIfam" id="TIGR01378">
    <property type="entry name" value="thi_PPkinase"/>
    <property type="match status" value="1"/>
</dbReference>
<dbReference type="KEGG" id="cex:CSE_04970"/>
<dbReference type="Gene3D" id="3.40.50.10240">
    <property type="entry name" value="Thiamin pyrophosphokinase, catalytic domain"/>
    <property type="match status" value="1"/>
</dbReference>
<gene>
    <name evidence="7" type="primary">thiN</name>
    <name evidence="7" type="ordered locus">CSE_04970</name>
</gene>
<keyword evidence="1 7" id="KW-0808">Transferase</keyword>
<keyword evidence="3" id="KW-0418">Kinase</keyword>
<keyword evidence="4" id="KW-0067">ATP-binding</keyword>
<dbReference type="CDD" id="cd07995">
    <property type="entry name" value="TPK"/>
    <property type="match status" value="1"/>
</dbReference>
<accession>A0A7U6GDX2</accession>
<dbReference type="GO" id="GO:0016301">
    <property type="term" value="F:kinase activity"/>
    <property type="evidence" value="ECO:0007669"/>
    <property type="project" value="UniProtKB-KW"/>
</dbReference>
<dbReference type="GO" id="GO:0009229">
    <property type="term" value="P:thiamine diphosphate biosynthetic process"/>
    <property type="evidence" value="ECO:0007669"/>
    <property type="project" value="InterPro"/>
</dbReference>
<dbReference type="InterPro" id="IPR036371">
    <property type="entry name" value="TPK_B1-bd_sf"/>
</dbReference>
<dbReference type="GO" id="GO:0004788">
    <property type="term" value="F:thiamine diphosphokinase activity"/>
    <property type="evidence" value="ECO:0007669"/>
    <property type="project" value="UniProtKB-UniRule"/>
</dbReference>
<dbReference type="InterPro" id="IPR006282">
    <property type="entry name" value="Thi_PPkinase"/>
</dbReference>
<evidence type="ECO:0000313" key="7">
    <source>
        <dbReference type="EMBL" id="BAL80623.1"/>
    </source>
</evidence>
<proteinExistence type="predicted"/>
<dbReference type="SUPFAM" id="SSF63862">
    <property type="entry name" value="Thiamin pyrophosphokinase, substrate-binding domain"/>
    <property type="match status" value="1"/>
</dbReference>
<reference evidence="7 8" key="1">
    <citation type="submission" date="2011-01" db="EMBL/GenBank/DDBJ databases">
        <title>Whole genome sequence of Caldisericum exile AZM16c01.</title>
        <authorList>
            <person name="Narita-Yamada S."/>
            <person name="Kawakoshi A."/>
            <person name="Nakamura S."/>
            <person name="Sasagawa M."/>
            <person name="Fukada J."/>
            <person name="Sekine M."/>
            <person name="Kato Y."/>
            <person name="Fukai R."/>
            <person name="Sasaki K."/>
            <person name="Hanamaki A."/>
            <person name="Narita H."/>
            <person name="Konno Y."/>
            <person name="Mori K."/>
            <person name="Yamazaki S."/>
            <person name="Suzuki K."/>
            <person name="Fujita N."/>
        </authorList>
    </citation>
    <scope>NUCLEOTIDE SEQUENCE [LARGE SCALE GENOMIC DNA]</scope>
    <source>
        <strain evidence="8">DSM 21853 / NBRC 104410 / AZM16c01</strain>
    </source>
</reference>
<dbReference type="OrthoDB" id="9804377at2"/>